<keyword evidence="4" id="KW-0378">Hydrolase</keyword>
<dbReference type="Pfam" id="PF14504">
    <property type="entry name" value="CAP_assoc_N"/>
    <property type="match status" value="1"/>
</dbReference>
<dbReference type="KEGG" id="psyo:PB01_04695"/>
<organism evidence="4 5">
    <name type="scientific">Psychrobacillus glaciei</name>
    <dbReference type="NCBI Taxonomy" id="2283160"/>
    <lineage>
        <taxon>Bacteria</taxon>
        <taxon>Bacillati</taxon>
        <taxon>Bacillota</taxon>
        <taxon>Bacilli</taxon>
        <taxon>Bacillales</taxon>
        <taxon>Bacillaceae</taxon>
        <taxon>Psychrobacillus</taxon>
    </lineage>
</organism>
<dbReference type="PANTHER" id="PTHR31157">
    <property type="entry name" value="SCP DOMAIN-CONTAINING PROTEIN"/>
    <property type="match status" value="1"/>
</dbReference>
<dbReference type="OrthoDB" id="9783944at2"/>
<dbReference type="AlphaFoldDB" id="A0A5J6SL43"/>
<evidence type="ECO:0000313" key="5">
    <source>
        <dbReference type="Proteomes" id="UP000325517"/>
    </source>
</evidence>
<protein>
    <submittedName>
        <fullName evidence="4">Serine protease</fullName>
    </submittedName>
</protein>
<evidence type="ECO:0000259" key="2">
    <source>
        <dbReference type="Pfam" id="PF00188"/>
    </source>
</evidence>
<evidence type="ECO:0000256" key="1">
    <source>
        <dbReference type="SAM" id="SignalP"/>
    </source>
</evidence>
<dbReference type="EMBL" id="CP031223">
    <property type="protein sequence ID" value="QFF98173.1"/>
    <property type="molecule type" value="Genomic_DNA"/>
</dbReference>
<sequence>MKKFIVILVFLVSISIGPPSSFAAADCPSIVSWDGVELKSGQIGRVIIQKPTAIFKNVNGNFEVYRKVIVGENFRVYVNKGAYFHLGGGLVIKNDSTILYQTPSKEKMSQLNCVRTARTSFTVGDSITSVLSELGTAKRTVTNEFNASTSIYHQKYNNFYAISYLNNKIASLYTKDKNYQFNGISITNTVSQIESKLGNQYETTGNTYPIEIITYKLPTYEANFFIDVHNDNKVSAILLIDQELINRNSNLYPPKSSSLESSYESLLFELTNAERKAQGVSILQYSTSISNVARKHSLDMGENDYFNHDNLRGESPFDRLKNGGILFRNAGENIAMGYSNPYFAHEALMNSLGHRKNIISTNYTQLGVGVHFAKWTYGSIPYYTENFIKP</sequence>
<dbReference type="InterPro" id="IPR035940">
    <property type="entry name" value="CAP_sf"/>
</dbReference>
<dbReference type="GO" id="GO:0006508">
    <property type="term" value="P:proteolysis"/>
    <property type="evidence" value="ECO:0007669"/>
    <property type="project" value="UniProtKB-KW"/>
</dbReference>
<reference evidence="4 5" key="1">
    <citation type="submission" date="2018-07" db="EMBL/GenBank/DDBJ databases">
        <title>Complete genome sequence of Psychrobacillus sp. PB01, isolated from iceberg, and comparative genome analysis of Psychrobacillus strains.</title>
        <authorList>
            <person name="Lee P.C."/>
        </authorList>
    </citation>
    <scope>NUCLEOTIDE SEQUENCE [LARGE SCALE GENOMIC DNA]</scope>
    <source>
        <strain evidence="4 5">PB01</strain>
    </source>
</reference>
<gene>
    <name evidence="4" type="ORF">PB01_04695</name>
</gene>
<dbReference type="Pfam" id="PF00188">
    <property type="entry name" value="CAP"/>
    <property type="match status" value="1"/>
</dbReference>
<dbReference type="SUPFAM" id="SSF55797">
    <property type="entry name" value="PR-1-like"/>
    <property type="match status" value="1"/>
</dbReference>
<evidence type="ECO:0000259" key="3">
    <source>
        <dbReference type="Pfam" id="PF14504"/>
    </source>
</evidence>
<dbReference type="RefSeq" id="WP_151699117.1">
    <property type="nucleotide sequence ID" value="NZ_CP031223.1"/>
</dbReference>
<dbReference type="InterPro" id="IPR029410">
    <property type="entry name" value="CAP_assoc"/>
</dbReference>
<keyword evidence="1" id="KW-0732">Signal</keyword>
<dbReference type="CDD" id="cd05379">
    <property type="entry name" value="CAP_bacterial"/>
    <property type="match status" value="1"/>
</dbReference>
<accession>A0A5J6SL43</accession>
<dbReference type="InterPro" id="IPR014044">
    <property type="entry name" value="CAP_dom"/>
</dbReference>
<feature type="domain" description="SCP" evidence="2">
    <location>
        <begin position="269"/>
        <end position="373"/>
    </location>
</feature>
<evidence type="ECO:0000313" key="4">
    <source>
        <dbReference type="EMBL" id="QFF98173.1"/>
    </source>
</evidence>
<feature type="signal peptide" evidence="1">
    <location>
        <begin position="1"/>
        <end position="23"/>
    </location>
</feature>
<dbReference type="Gene3D" id="3.40.33.10">
    <property type="entry name" value="CAP"/>
    <property type="match status" value="1"/>
</dbReference>
<name>A0A5J6SL43_9BACI</name>
<dbReference type="GO" id="GO:0008233">
    <property type="term" value="F:peptidase activity"/>
    <property type="evidence" value="ECO:0007669"/>
    <property type="project" value="UniProtKB-KW"/>
</dbReference>
<proteinExistence type="predicted"/>
<feature type="domain" description="CAP-associated" evidence="3">
    <location>
        <begin position="124"/>
        <end position="248"/>
    </location>
</feature>
<dbReference type="PANTHER" id="PTHR31157:SF1">
    <property type="entry name" value="SCP DOMAIN-CONTAINING PROTEIN"/>
    <property type="match status" value="1"/>
</dbReference>
<dbReference type="Proteomes" id="UP000325517">
    <property type="component" value="Chromosome"/>
</dbReference>
<keyword evidence="4" id="KW-0645">Protease</keyword>
<feature type="chain" id="PRO_5023826479" evidence="1">
    <location>
        <begin position="24"/>
        <end position="390"/>
    </location>
</feature>
<keyword evidence="5" id="KW-1185">Reference proteome</keyword>